<feature type="compositionally biased region" description="Basic and acidic residues" evidence="6">
    <location>
        <begin position="788"/>
        <end position="800"/>
    </location>
</feature>
<feature type="signal peptide" evidence="7">
    <location>
        <begin position="1"/>
        <end position="19"/>
    </location>
</feature>
<comment type="caution">
    <text evidence="10">The sequence shown here is derived from an EMBL/GenBank/DDBJ whole genome shotgun (WGS) entry which is preliminary data.</text>
</comment>
<protein>
    <recommendedName>
        <fullName evidence="12">Type II secretion system protein D</fullName>
    </recommendedName>
</protein>
<evidence type="ECO:0000259" key="8">
    <source>
        <dbReference type="Pfam" id="PF00263"/>
    </source>
</evidence>
<keyword evidence="3" id="KW-0472">Membrane</keyword>
<dbReference type="PRINTS" id="PR00811">
    <property type="entry name" value="BCTERIALGSPD"/>
</dbReference>
<dbReference type="InterPro" id="IPR038591">
    <property type="entry name" value="NolW-like_sf"/>
</dbReference>
<dbReference type="PANTHER" id="PTHR30332">
    <property type="entry name" value="PROBABLE GENERAL SECRETION PATHWAY PROTEIN D"/>
    <property type="match status" value="1"/>
</dbReference>
<keyword evidence="5" id="KW-0813">Transport</keyword>
<evidence type="ECO:0000256" key="7">
    <source>
        <dbReference type="SAM" id="SignalP"/>
    </source>
</evidence>
<dbReference type="GO" id="GO:0009279">
    <property type="term" value="C:cell outer membrane"/>
    <property type="evidence" value="ECO:0007669"/>
    <property type="project" value="UniProtKB-SubCell"/>
</dbReference>
<feature type="compositionally biased region" description="Gly residues" evidence="6">
    <location>
        <begin position="408"/>
        <end position="418"/>
    </location>
</feature>
<proteinExistence type="inferred from homology"/>
<comment type="subcellular location">
    <subcellularLocation>
        <location evidence="5">Cell outer membrane</location>
    </subcellularLocation>
    <subcellularLocation>
        <location evidence="1">Membrane</location>
    </subcellularLocation>
</comment>
<dbReference type="InterPro" id="IPR001775">
    <property type="entry name" value="GspD/PilQ"/>
</dbReference>
<sequence>MSISKFLLLSLAVSSLLSAQVPPIPGLTQGGANAEEEQGDTPPANLTQALSKPDPDAPYPGGLEFPNATAHDLVAVYQNVTGKRVLVPSALKDVQFTFLQGPGMTNQEVADLLEKFLMLEGYQLNPDLRNPNIVTLLGTNQPGGPATAAEPVRVVTEPSQLALEQGVVSYVMRFQYLKPEEAQRAFTQVFGQLRPGGTISEVRNASSLIITEKAALIQNLLKLKDEIDVPSARVGTEWVEVEYADVQELAEQLNEMFNAQQSNQQSARVQRQQQAQPANTPPIPGLAANGAAGGTAEGGGEESPPTITPDSRTNRIFLMGRPVDLVFIKQLIAQWDVPTSKRNFLKRKLRYLPVYEFLPIAESAISSTMSEAVAGGGGSAGGARSTANANNRSLGQNNTNSNNNSNTGFGGGAGGGTGSSTASLSGSDRPTQPESILVGQTLLVTDNVANSIIVQGPPHHIEMVEGLIDELDVKNEQVAISAVFGRFSVTDGLTFGTNLGRLLNGNGIGFATNNGGGGGIIENNAITEFANLVTPGAGLAAAGIDGDFGAFINAVETYTNFQSFARPTIFTTNNKEARISSGTQIAIPTNTYQGLNGSSGQSTNVEYRDVALELLVRPLVNSADEVTLEISIVRDTVGEDRNVGELIIPDLLSDQLDTIVTVPVGAAVLLGGLIEEDTNDSEGGVPILRAIPLVGNFFKNIDDQFRRSELVIMIRPTIVDGKVAIQQYQDVYDYSSNLSGKARQQFTAPEYQPRVNSAVDKVFGKPKPVQQQAPQERMPMSPLQQAIYDKKRRQEAARQK</sequence>
<feature type="region of interest" description="Disordered" evidence="6">
    <location>
        <begin position="760"/>
        <end position="800"/>
    </location>
</feature>
<dbReference type="AlphaFoldDB" id="A0A934VKQ7"/>
<feature type="region of interest" description="Disordered" evidence="6">
    <location>
        <begin position="260"/>
        <end position="312"/>
    </location>
</feature>
<keyword evidence="11" id="KW-1185">Reference proteome</keyword>
<dbReference type="EMBL" id="JAENIO010000015">
    <property type="protein sequence ID" value="MBK1833899.1"/>
    <property type="molecule type" value="Genomic_DNA"/>
</dbReference>
<feature type="domain" description="Type II/III secretion system secretin-like" evidence="8">
    <location>
        <begin position="554"/>
        <end position="720"/>
    </location>
</feature>
<evidence type="ECO:0000256" key="6">
    <source>
        <dbReference type="SAM" id="MobiDB-lite"/>
    </source>
</evidence>
<evidence type="ECO:0000259" key="9">
    <source>
        <dbReference type="Pfam" id="PF03958"/>
    </source>
</evidence>
<dbReference type="InterPro" id="IPR005644">
    <property type="entry name" value="NolW-like"/>
</dbReference>
<evidence type="ECO:0000256" key="4">
    <source>
        <dbReference type="RuleBase" id="RU004003"/>
    </source>
</evidence>
<reference evidence="10" key="1">
    <citation type="submission" date="2021-01" db="EMBL/GenBank/DDBJ databases">
        <title>Modified the classification status of verrucomicrobia.</title>
        <authorList>
            <person name="Feng X."/>
        </authorList>
    </citation>
    <scope>NUCLEOTIDE SEQUENCE</scope>
    <source>
        <strain evidence="10">KCTC 12986</strain>
    </source>
</reference>
<feature type="compositionally biased region" description="Low complexity" evidence="6">
    <location>
        <begin position="382"/>
        <end position="407"/>
    </location>
</feature>
<evidence type="ECO:0000313" key="10">
    <source>
        <dbReference type="EMBL" id="MBK1833899.1"/>
    </source>
</evidence>
<accession>A0A934VKQ7</accession>
<feature type="chain" id="PRO_5037381244" description="Type II secretion system protein D" evidence="7">
    <location>
        <begin position="20"/>
        <end position="800"/>
    </location>
</feature>
<dbReference type="Proteomes" id="UP000604083">
    <property type="component" value="Unassembled WGS sequence"/>
</dbReference>
<dbReference type="InterPro" id="IPR004846">
    <property type="entry name" value="T2SS/T3SS_dom"/>
</dbReference>
<feature type="compositionally biased region" description="Low complexity" evidence="6">
    <location>
        <begin position="260"/>
        <end position="276"/>
    </location>
</feature>
<dbReference type="Pfam" id="PF00263">
    <property type="entry name" value="Secretin"/>
    <property type="match status" value="1"/>
</dbReference>
<evidence type="ECO:0008006" key="12">
    <source>
        <dbReference type="Google" id="ProtNLM"/>
    </source>
</evidence>
<gene>
    <name evidence="10" type="ORF">JIN78_07495</name>
</gene>
<feature type="domain" description="NolW-like" evidence="9">
    <location>
        <begin position="236"/>
        <end position="339"/>
    </location>
</feature>
<dbReference type="GO" id="GO:0009306">
    <property type="term" value="P:protein secretion"/>
    <property type="evidence" value="ECO:0007669"/>
    <property type="project" value="InterPro"/>
</dbReference>
<dbReference type="InterPro" id="IPR050810">
    <property type="entry name" value="Bact_Secretion_Sys_Channel"/>
</dbReference>
<evidence type="ECO:0000256" key="1">
    <source>
        <dbReference type="ARBA" id="ARBA00004370"/>
    </source>
</evidence>
<dbReference type="Gene3D" id="3.30.1370.120">
    <property type="match status" value="3"/>
</dbReference>
<feature type="region of interest" description="Disordered" evidence="6">
    <location>
        <begin position="27"/>
        <end position="61"/>
    </location>
</feature>
<dbReference type="PANTHER" id="PTHR30332:SF24">
    <property type="entry name" value="SECRETIN GSPD-RELATED"/>
    <property type="match status" value="1"/>
</dbReference>
<evidence type="ECO:0000256" key="5">
    <source>
        <dbReference type="RuleBase" id="RU004004"/>
    </source>
</evidence>
<comment type="similarity">
    <text evidence="4">Belongs to the bacterial secretin family.</text>
</comment>
<dbReference type="RefSeq" id="WP_200391335.1">
    <property type="nucleotide sequence ID" value="NZ_JAENIO010000015.1"/>
</dbReference>
<feature type="region of interest" description="Disordered" evidence="6">
    <location>
        <begin position="371"/>
        <end position="432"/>
    </location>
</feature>
<organism evidence="10 11">
    <name type="scientific">Roseibacillus ishigakijimensis</name>
    <dbReference type="NCBI Taxonomy" id="454146"/>
    <lineage>
        <taxon>Bacteria</taxon>
        <taxon>Pseudomonadati</taxon>
        <taxon>Verrucomicrobiota</taxon>
        <taxon>Verrucomicrobiia</taxon>
        <taxon>Verrucomicrobiales</taxon>
        <taxon>Verrucomicrobiaceae</taxon>
        <taxon>Roseibacillus</taxon>
    </lineage>
</organism>
<dbReference type="Pfam" id="PF03958">
    <property type="entry name" value="Secretin_N"/>
    <property type="match status" value="1"/>
</dbReference>
<evidence type="ECO:0000313" key="11">
    <source>
        <dbReference type="Proteomes" id="UP000604083"/>
    </source>
</evidence>
<keyword evidence="2 7" id="KW-0732">Signal</keyword>
<evidence type="ECO:0000256" key="2">
    <source>
        <dbReference type="ARBA" id="ARBA00022729"/>
    </source>
</evidence>
<dbReference type="GO" id="GO:0015627">
    <property type="term" value="C:type II protein secretion system complex"/>
    <property type="evidence" value="ECO:0007669"/>
    <property type="project" value="TreeGrafter"/>
</dbReference>
<name>A0A934VKQ7_9BACT</name>
<evidence type="ECO:0000256" key="3">
    <source>
        <dbReference type="ARBA" id="ARBA00023136"/>
    </source>
</evidence>